<evidence type="ECO:0000313" key="2">
    <source>
        <dbReference type="Proteomes" id="UP000265520"/>
    </source>
</evidence>
<feature type="non-terminal residue" evidence="1">
    <location>
        <position position="1"/>
    </location>
</feature>
<dbReference type="EMBL" id="LXQA010080149">
    <property type="protein sequence ID" value="MCI11437.1"/>
    <property type="molecule type" value="Genomic_DNA"/>
</dbReference>
<sequence>AGSGLVGEDDVSGSGGAVAARIDSSYMINLRDLDMRHVKDFIFVHGEHHCEI</sequence>
<proteinExistence type="predicted"/>
<comment type="caution">
    <text evidence="1">The sequence shown here is derived from an EMBL/GenBank/DDBJ whole genome shotgun (WGS) entry which is preliminary data.</text>
</comment>
<keyword evidence="2" id="KW-1185">Reference proteome</keyword>
<protein>
    <submittedName>
        <fullName evidence="1">Cleavage and polyadenylation specificity factor subunit 1-like</fullName>
    </submittedName>
</protein>
<accession>A0A392PIG9</accession>
<evidence type="ECO:0000313" key="1">
    <source>
        <dbReference type="EMBL" id="MCI11437.1"/>
    </source>
</evidence>
<organism evidence="1 2">
    <name type="scientific">Trifolium medium</name>
    <dbReference type="NCBI Taxonomy" id="97028"/>
    <lineage>
        <taxon>Eukaryota</taxon>
        <taxon>Viridiplantae</taxon>
        <taxon>Streptophyta</taxon>
        <taxon>Embryophyta</taxon>
        <taxon>Tracheophyta</taxon>
        <taxon>Spermatophyta</taxon>
        <taxon>Magnoliopsida</taxon>
        <taxon>eudicotyledons</taxon>
        <taxon>Gunneridae</taxon>
        <taxon>Pentapetalae</taxon>
        <taxon>rosids</taxon>
        <taxon>fabids</taxon>
        <taxon>Fabales</taxon>
        <taxon>Fabaceae</taxon>
        <taxon>Papilionoideae</taxon>
        <taxon>50 kb inversion clade</taxon>
        <taxon>NPAAA clade</taxon>
        <taxon>Hologalegina</taxon>
        <taxon>IRL clade</taxon>
        <taxon>Trifolieae</taxon>
        <taxon>Trifolium</taxon>
    </lineage>
</organism>
<reference evidence="1 2" key="1">
    <citation type="journal article" date="2018" name="Front. Plant Sci.">
        <title>Red Clover (Trifolium pratense) and Zigzag Clover (T. medium) - A Picture of Genomic Similarities and Differences.</title>
        <authorList>
            <person name="Dluhosova J."/>
            <person name="Istvanek J."/>
            <person name="Nedelnik J."/>
            <person name="Repkova J."/>
        </authorList>
    </citation>
    <scope>NUCLEOTIDE SEQUENCE [LARGE SCALE GENOMIC DNA]</scope>
    <source>
        <strain evidence="2">cv. 10/8</strain>
        <tissue evidence="1">Leaf</tissue>
    </source>
</reference>
<name>A0A392PIG9_9FABA</name>
<dbReference type="Proteomes" id="UP000265520">
    <property type="component" value="Unassembled WGS sequence"/>
</dbReference>
<dbReference type="AlphaFoldDB" id="A0A392PIG9"/>